<dbReference type="SMR" id="A0A1C9EGA9"/>
<sequence>MVTTSPPPTLTNSVQPHPTTTTTTTLLPVTNLIPIILVSVFIALLLIFLLSRTSKKQPDPYLGVMSAISKHIRKKKAIALVFYIDTTDQRIKIYPVFQKVGNVLIYLNENGETNFSVIDPKTKPLQIKVGNISYPVYFAIAGNTIKYLAKFEDLETGVKYDNISIDDPRLIEILSKITGDVTSTYYITPTKKLTILASPEAIASVTIKRLWSPIENSIITIKEINENLTKLMEISARVLGLRLNTRLTLILMLIAVFLIFMVLIGTGIVHFPPPPTK</sequence>
<keyword evidence="2" id="KW-0472">Membrane</keyword>
<accession>A0A1C9EGA9</accession>
<dbReference type="Proteomes" id="UP000225139">
    <property type="component" value="Segment"/>
</dbReference>
<protein>
    <submittedName>
        <fullName evidence="3">Conserved archaeal membrane protein</fullName>
    </submittedName>
</protein>
<keyword evidence="2" id="KW-1133">Transmembrane helix</keyword>
<organism evidence="3">
    <name type="scientific">Acidianus two-tailed phage variant 1</name>
    <dbReference type="NCBI Taxonomy" id="1898550"/>
    <lineage>
        <taxon>Viruses</taxon>
        <taxon>Viruses incertae sedis</taxon>
        <taxon>Bicaudaviridae</taxon>
        <taxon>Bicaudavirus</taxon>
        <taxon>Acidianus two-tailed virus</taxon>
    </lineage>
</organism>
<evidence type="ECO:0000256" key="1">
    <source>
        <dbReference type="SAM" id="MobiDB-lite"/>
    </source>
</evidence>
<reference evidence="3" key="1">
    <citation type="submission" date="2016-07" db="EMBL/GenBank/DDBJ databases">
        <authorList>
            <person name="Vestergaard G."/>
            <person name="Garrett R.A."/>
        </authorList>
    </citation>
    <scope>NUCLEOTIDE SEQUENCE [LARGE SCALE GENOMIC DNA]</scope>
    <source>
        <strain evidence="3">ATV.v1</strain>
    </source>
</reference>
<evidence type="ECO:0000256" key="2">
    <source>
        <dbReference type="SAM" id="Phobius"/>
    </source>
</evidence>
<proteinExistence type="predicted"/>
<feature type="transmembrane region" description="Helical" evidence="2">
    <location>
        <begin position="247"/>
        <end position="271"/>
    </location>
</feature>
<keyword evidence="2" id="KW-0812">Transmembrane</keyword>
<feature type="transmembrane region" description="Helical" evidence="2">
    <location>
        <begin position="32"/>
        <end position="50"/>
    </location>
</feature>
<dbReference type="EMBL" id="KX607102">
    <property type="protein sequence ID" value="AON96532.1"/>
    <property type="molecule type" value="Genomic_DNA"/>
</dbReference>
<name>A0A1C9EGA9_ATV</name>
<feature type="region of interest" description="Disordered" evidence="1">
    <location>
        <begin position="1"/>
        <end position="20"/>
    </location>
</feature>
<evidence type="ECO:0000313" key="3">
    <source>
        <dbReference type="EMBL" id="AON96532.1"/>
    </source>
</evidence>